<dbReference type="Proteomes" id="UP000034182">
    <property type="component" value="Unassembled WGS sequence"/>
</dbReference>
<accession>A0A0G2EX78</accession>
<evidence type="ECO:0000259" key="2">
    <source>
        <dbReference type="Pfam" id="PF24969"/>
    </source>
</evidence>
<dbReference type="SUPFAM" id="SSF52047">
    <property type="entry name" value="RNI-like"/>
    <property type="match status" value="1"/>
</dbReference>
<dbReference type="Gene3D" id="3.80.10.10">
    <property type="entry name" value="Ribonuclease Inhibitor"/>
    <property type="match status" value="1"/>
</dbReference>
<dbReference type="Pfam" id="PF24969">
    <property type="entry name" value="LRR_15"/>
    <property type="match status" value="1"/>
</dbReference>
<dbReference type="AlphaFoldDB" id="A0A0G2EX78"/>
<evidence type="ECO:0000313" key="3">
    <source>
        <dbReference type="EMBL" id="KKY26789.1"/>
    </source>
</evidence>
<feature type="domain" description="Leucine-rich repeat" evidence="2">
    <location>
        <begin position="158"/>
        <end position="376"/>
    </location>
</feature>
<name>A0A0G2EX78_9PEZI</name>
<comment type="caution">
    <text evidence="3">The sequence shown here is derived from an EMBL/GenBank/DDBJ whole genome shotgun (WGS) entry which is preliminary data.</text>
</comment>
<dbReference type="InterPro" id="IPR032675">
    <property type="entry name" value="LRR_dom_sf"/>
</dbReference>
<dbReference type="InterPro" id="IPR056867">
    <property type="entry name" value="LRR_15"/>
</dbReference>
<dbReference type="EMBL" id="LAQI01000030">
    <property type="protein sequence ID" value="KKY26789.1"/>
    <property type="molecule type" value="Genomic_DNA"/>
</dbReference>
<proteinExistence type="predicted"/>
<feature type="region of interest" description="Disordered" evidence="1">
    <location>
        <begin position="1"/>
        <end position="37"/>
    </location>
</feature>
<evidence type="ECO:0000256" key="1">
    <source>
        <dbReference type="SAM" id="MobiDB-lite"/>
    </source>
</evidence>
<reference evidence="3 4" key="2">
    <citation type="submission" date="2015-05" db="EMBL/GenBank/DDBJ databases">
        <title>Distinctive expansion of gene families associated with plant cell wall degradation and secondary metabolism in the genomes of grapevine trunk pathogens.</title>
        <authorList>
            <person name="Lawrence D.P."/>
            <person name="Travadon R."/>
            <person name="Rolshausen P.E."/>
            <person name="Baumgartner K."/>
        </authorList>
    </citation>
    <scope>NUCLEOTIDE SEQUENCE [LARGE SCALE GENOMIC DNA]</scope>
    <source>
        <strain evidence="3">DS831</strain>
    </source>
</reference>
<protein>
    <submittedName>
        <fullName evidence="3">Putative f-box domain cyclin-like protein</fullName>
    </submittedName>
</protein>
<sequence length="526" mass="60511">MEKRISRSNLKRRPESPYPKKQSKRGKAGNTEESLAAEKTNINDLPDELIEELFKLTNICYPDHLPIDKARQLRKTRTLWSICLVSKRFCRIAEPLLYSWYADYDSLTRRQFLRRVFQSPAHAARVRGMVVRLEDNIFAAHSHDRGDFADIFAAAAEVNDILSKEKWLVDLARGRYESEAALLLARTPNLEELKFEIDKSFGTFYGWTHRLARWIVETPSEDGHVSPLSKLTSLVMVTEGYFQMLAVQDFLGIPSLRNLELWTPEASDEDASDWPHGISNVETLTLGPCVVGDEFIKGLMASCKALKRFNYAIGRNLLNQRQWKCEAIDMDRLYEALLQHRVSLESLNIEGDRSQHVLTGGFRLDCFSSLKHLTVSFASFIAMGGPRWAPLEALPGSIETLRLNCFKEHWLTLSAFLSDLVENYREEFPRLQLLELLVDDTAFHFMHDKLDFLPSRLIWAGIELRLDERPRGENFLYMQPEQSTPGTCLVISTLMPDDLSKPRKADRGIRSWRMAFPERIDVPEQS</sequence>
<gene>
    <name evidence="3" type="ORF">UCDDS831_g01068</name>
</gene>
<organism evidence="3 4">
    <name type="scientific">Diplodia seriata</name>
    <dbReference type="NCBI Taxonomy" id="420778"/>
    <lineage>
        <taxon>Eukaryota</taxon>
        <taxon>Fungi</taxon>
        <taxon>Dikarya</taxon>
        <taxon>Ascomycota</taxon>
        <taxon>Pezizomycotina</taxon>
        <taxon>Dothideomycetes</taxon>
        <taxon>Dothideomycetes incertae sedis</taxon>
        <taxon>Botryosphaeriales</taxon>
        <taxon>Botryosphaeriaceae</taxon>
        <taxon>Diplodia</taxon>
    </lineage>
</organism>
<reference evidence="3 4" key="1">
    <citation type="submission" date="2015-03" db="EMBL/GenBank/DDBJ databases">
        <authorList>
            <person name="Morales-Cruz A."/>
            <person name="Amrine K.C."/>
            <person name="Cantu D."/>
        </authorList>
    </citation>
    <scope>NUCLEOTIDE SEQUENCE [LARGE SCALE GENOMIC DNA]</scope>
    <source>
        <strain evidence="3">DS831</strain>
    </source>
</reference>
<evidence type="ECO:0000313" key="4">
    <source>
        <dbReference type="Proteomes" id="UP000034182"/>
    </source>
</evidence>